<keyword evidence="2" id="KW-1185">Reference proteome</keyword>
<proteinExistence type="predicted"/>
<accession>A0ABP7DA10</accession>
<dbReference type="EMBL" id="BAAAZP010000170">
    <property type="protein sequence ID" value="GAA3702735.1"/>
    <property type="molecule type" value="Genomic_DNA"/>
</dbReference>
<reference evidence="2" key="1">
    <citation type="journal article" date="2019" name="Int. J. Syst. Evol. Microbiol.">
        <title>The Global Catalogue of Microorganisms (GCM) 10K type strain sequencing project: providing services to taxonomists for standard genome sequencing and annotation.</title>
        <authorList>
            <consortium name="The Broad Institute Genomics Platform"/>
            <consortium name="The Broad Institute Genome Sequencing Center for Infectious Disease"/>
            <person name="Wu L."/>
            <person name="Ma J."/>
        </authorList>
    </citation>
    <scope>NUCLEOTIDE SEQUENCE [LARGE SCALE GENOMIC DNA]</scope>
    <source>
        <strain evidence="2">JCM 16904</strain>
    </source>
</reference>
<dbReference type="Proteomes" id="UP001500902">
    <property type="component" value="Unassembled WGS sequence"/>
</dbReference>
<sequence length="177" mass="18865">MAVAAAYEHAARLSTDKEGKARRIVNAARAAYDAGRPMWANRLATEAVSSTNEPRLAAEATFIRAQVEYEATSPAADAALALEVIRSLNCLERLELSADSRLRPLVSGLIGWGRLFAGKPDSAVPLMRSLIGAAPTGMPWWRDGLQLGVLAVATTTFATTVQLVRLSDRSGPSARSC</sequence>
<evidence type="ECO:0000313" key="2">
    <source>
        <dbReference type="Proteomes" id="UP001500902"/>
    </source>
</evidence>
<evidence type="ECO:0000313" key="1">
    <source>
        <dbReference type="EMBL" id="GAA3702735.1"/>
    </source>
</evidence>
<gene>
    <name evidence="1" type="ORF">GCM10022224_080670</name>
</gene>
<dbReference type="RefSeq" id="WP_344890824.1">
    <property type="nucleotide sequence ID" value="NZ_BAAAZP010000170.1"/>
</dbReference>
<comment type="caution">
    <text evidence="1">The sequence shown here is derived from an EMBL/GenBank/DDBJ whole genome shotgun (WGS) entry which is preliminary data.</text>
</comment>
<name>A0ABP7DA10_9ACTN</name>
<protein>
    <recommendedName>
        <fullName evidence="3">Tetratricopeptide repeat-containing protein</fullName>
    </recommendedName>
</protein>
<evidence type="ECO:0008006" key="3">
    <source>
        <dbReference type="Google" id="ProtNLM"/>
    </source>
</evidence>
<organism evidence="1 2">
    <name type="scientific">Nonomuraea antimicrobica</name>
    <dbReference type="NCBI Taxonomy" id="561173"/>
    <lineage>
        <taxon>Bacteria</taxon>
        <taxon>Bacillati</taxon>
        <taxon>Actinomycetota</taxon>
        <taxon>Actinomycetes</taxon>
        <taxon>Streptosporangiales</taxon>
        <taxon>Streptosporangiaceae</taxon>
        <taxon>Nonomuraea</taxon>
    </lineage>
</organism>